<evidence type="ECO:0000256" key="8">
    <source>
        <dbReference type="ARBA" id="ARBA00023157"/>
    </source>
</evidence>
<dbReference type="PRINTS" id="PR00970">
    <property type="entry name" value="RIBTRNSFRASE"/>
</dbReference>
<dbReference type="AlphaFoldDB" id="A0A8B9SM15"/>
<proteinExistence type="inferred from homology"/>
<keyword evidence="2 10" id="KW-0328">Glycosyltransferase</keyword>
<dbReference type="InterPro" id="IPR000768">
    <property type="entry name" value="ART"/>
</dbReference>
<dbReference type="SUPFAM" id="SSF56399">
    <property type="entry name" value="ADP-ribosylation"/>
    <property type="match status" value="1"/>
</dbReference>
<evidence type="ECO:0000256" key="11">
    <source>
        <dbReference type="SAM" id="MobiDB-lite"/>
    </source>
</evidence>
<dbReference type="PANTHER" id="PTHR10339:SF19">
    <property type="entry name" value="GPI-LINKED NAD(P)(+)--ARGININE ADP-RIBOSYLTRANSFERASE 1"/>
    <property type="match status" value="1"/>
</dbReference>
<protein>
    <recommendedName>
        <fullName evidence="10">NAD(P)(+)--arginine ADP-ribosyltransferase</fullName>
        <ecNumber evidence="10">2.4.2.31</ecNumber>
    </recommendedName>
    <alternativeName>
        <fullName evidence="10">Mono(ADP-ribosyl)transferase</fullName>
    </alternativeName>
</protein>
<dbReference type="Proteomes" id="UP000694400">
    <property type="component" value="Chromosome 1"/>
</dbReference>
<evidence type="ECO:0000256" key="7">
    <source>
        <dbReference type="ARBA" id="ARBA00023027"/>
    </source>
</evidence>
<dbReference type="GO" id="GO:0003950">
    <property type="term" value="F:NAD+ poly-ADP-ribosyltransferase activity"/>
    <property type="evidence" value="ECO:0007669"/>
    <property type="project" value="TreeGrafter"/>
</dbReference>
<keyword evidence="7 10" id="KW-0520">NAD</keyword>
<dbReference type="Pfam" id="PF01129">
    <property type="entry name" value="ART"/>
    <property type="match status" value="2"/>
</dbReference>
<keyword evidence="3 10" id="KW-0808">Transferase</keyword>
<comment type="similarity">
    <text evidence="1 10">Belongs to the Arg-specific ADP-ribosyltransferase family.</text>
</comment>
<evidence type="ECO:0000256" key="9">
    <source>
        <dbReference type="ARBA" id="ARBA00047597"/>
    </source>
</evidence>
<evidence type="ECO:0000313" key="12">
    <source>
        <dbReference type="Ensembl" id="ENSAPLP00020008181.1"/>
    </source>
</evidence>
<sequence length="304" mass="34364">LQKAPPLRSFARYGQRQTHAINEVARAWSPSSFDDQYQGCSRMMEKELEELNRTEFANPDYAEGWRGAVMVEESMGPCHPRRLRQEQAVAVLAYTAERGLYKQFNTAVREGGRSREHYLQSFPRLQDLPPRLPRHQRHPLHSPAPPDRPLRPVNLRLPPEEGSTESFGQDTFFVVGCCYSVPIKNFSFYPGEDEVLIPPYEVFKVTTSTRDRDGNFIHLHAQTALSNYTASLWKGKGSQQGGCPWEMSGDRAQPWAGAAVLPTLLQPWLQRNRGQLFPSLSSAEEFVALCDLPSSRASCPTTSQ</sequence>
<evidence type="ECO:0000256" key="6">
    <source>
        <dbReference type="ARBA" id="ARBA00022857"/>
    </source>
</evidence>
<evidence type="ECO:0000256" key="2">
    <source>
        <dbReference type="ARBA" id="ARBA00022676"/>
    </source>
</evidence>
<dbReference type="GO" id="GO:0016779">
    <property type="term" value="F:nucleotidyltransferase activity"/>
    <property type="evidence" value="ECO:0007669"/>
    <property type="project" value="UniProtKB-KW"/>
</dbReference>
<keyword evidence="4" id="KW-0548">Nucleotidyltransferase</keyword>
<evidence type="ECO:0000313" key="13">
    <source>
        <dbReference type="Proteomes" id="UP000694400"/>
    </source>
</evidence>
<keyword evidence="5" id="KW-0732">Signal</keyword>
<reference evidence="12" key="2">
    <citation type="submission" date="2025-08" db="UniProtKB">
        <authorList>
            <consortium name="Ensembl"/>
        </authorList>
    </citation>
    <scope>IDENTIFICATION</scope>
</reference>
<keyword evidence="6 10" id="KW-0521">NADP</keyword>
<dbReference type="InterPro" id="IPR050999">
    <property type="entry name" value="ADP-ribosyltransferase_ARG"/>
</dbReference>
<keyword evidence="8" id="KW-1015">Disulfide bond</keyword>
<evidence type="ECO:0000256" key="5">
    <source>
        <dbReference type="ARBA" id="ARBA00022729"/>
    </source>
</evidence>
<evidence type="ECO:0000256" key="4">
    <source>
        <dbReference type="ARBA" id="ARBA00022695"/>
    </source>
</evidence>
<dbReference type="Gene3D" id="3.90.176.10">
    <property type="entry name" value="Toxin ADP-ribosyltransferase, Chain A, domain 1"/>
    <property type="match status" value="2"/>
</dbReference>
<accession>A0A8B9SM15</accession>
<dbReference type="Ensembl" id="ENSAPLT00020008804.1">
    <property type="protein sequence ID" value="ENSAPLP00020008181.1"/>
    <property type="gene ID" value="ENSAPLG00020006004.1"/>
</dbReference>
<name>A0A8B9SM15_ANAPL</name>
<evidence type="ECO:0000256" key="3">
    <source>
        <dbReference type="ARBA" id="ARBA00022679"/>
    </source>
</evidence>
<dbReference type="GO" id="GO:0106274">
    <property type="term" value="F:NAD+-protein-arginine ADP-ribosyltransferase activity"/>
    <property type="evidence" value="ECO:0007669"/>
    <property type="project" value="UniProtKB-EC"/>
</dbReference>
<reference evidence="12" key="3">
    <citation type="submission" date="2025-09" db="UniProtKB">
        <authorList>
            <consortium name="Ensembl"/>
        </authorList>
    </citation>
    <scope>IDENTIFICATION</scope>
</reference>
<evidence type="ECO:0000256" key="1">
    <source>
        <dbReference type="ARBA" id="ARBA00009558"/>
    </source>
</evidence>
<reference evidence="12" key="1">
    <citation type="submission" date="2019-08" db="EMBL/GenBank/DDBJ databases">
        <title>Three high-quality genomes provides insights into domestication of ducks.</title>
        <authorList>
            <person name="Hou Z.C."/>
            <person name="Zhu F."/>
            <person name="Yin Z.T."/>
            <person name="Zhang F."/>
        </authorList>
    </citation>
    <scope>NUCLEOTIDE SEQUENCE [LARGE SCALE GENOMIC DNA]</scope>
</reference>
<comment type="catalytic activity">
    <reaction evidence="9 10">
        <text>L-arginyl-[protein] + NAD(+) = N(omega)-(ADP-D-ribosyl)-L-arginyl-[protein] + nicotinamide + H(+)</text>
        <dbReference type="Rhea" id="RHEA:19149"/>
        <dbReference type="Rhea" id="RHEA-COMP:10532"/>
        <dbReference type="Rhea" id="RHEA-COMP:15087"/>
        <dbReference type="ChEBI" id="CHEBI:15378"/>
        <dbReference type="ChEBI" id="CHEBI:17154"/>
        <dbReference type="ChEBI" id="CHEBI:29965"/>
        <dbReference type="ChEBI" id="CHEBI:57540"/>
        <dbReference type="ChEBI" id="CHEBI:142554"/>
        <dbReference type="EC" id="2.4.2.31"/>
    </reaction>
</comment>
<dbReference type="EC" id="2.4.2.31" evidence="10"/>
<dbReference type="PANTHER" id="PTHR10339">
    <property type="entry name" value="ADP-RIBOSYLTRANSFERASE"/>
    <property type="match status" value="1"/>
</dbReference>
<evidence type="ECO:0000256" key="10">
    <source>
        <dbReference type="RuleBase" id="RU361228"/>
    </source>
</evidence>
<organism evidence="12 13">
    <name type="scientific">Anas platyrhynchos</name>
    <name type="common">Mallard</name>
    <name type="synonym">Anas boschas</name>
    <dbReference type="NCBI Taxonomy" id="8839"/>
    <lineage>
        <taxon>Eukaryota</taxon>
        <taxon>Metazoa</taxon>
        <taxon>Chordata</taxon>
        <taxon>Craniata</taxon>
        <taxon>Vertebrata</taxon>
        <taxon>Euteleostomi</taxon>
        <taxon>Archelosauria</taxon>
        <taxon>Archosauria</taxon>
        <taxon>Dinosauria</taxon>
        <taxon>Saurischia</taxon>
        <taxon>Theropoda</taxon>
        <taxon>Coelurosauria</taxon>
        <taxon>Aves</taxon>
        <taxon>Neognathae</taxon>
        <taxon>Galloanserae</taxon>
        <taxon>Anseriformes</taxon>
        <taxon>Anatidae</taxon>
        <taxon>Anatinae</taxon>
        <taxon>Anas</taxon>
    </lineage>
</organism>
<feature type="region of interest" description="Disordered" evidence="11">
    <location>
        <begin position="125"/>
        <end position="163"/>
    </location>
</feature>